<dbReference type="InterPro" id="IPR001623">
    <property type="entry name" value="DnaJ_domain"/>
</dbReference>
<proteinExistence type="predicted"/>
<dbReference type="PANTHER" id="PTHR24074">
    <property type="entry name" value="CO-CHAPERONE PROTEIN DJLA"/>
    <property type="match status" value="1"/>
</dbReference>
<dbReference type="EMBL" id="VLPL01000001">
    <property type="protein sequence ID" value="TSJ47678.1"/>
    <property type="molecule type" value="Genomic_DNA"/>
</dbReference>
<reference evidence="3 4" key="1">
    <citation type="submission" date="2019-07" db="EMBL/GenBank/DDBJ databases">
        <authorList>
            <person name="Huq M.A."/>
        </authorList>
    </citation>
    <scope>NUCLEOTIDE SEQUENCE [LARGE SCALE GENOMIC DNA]</scope>
    <source>
        <strain evidence="3 4">MAH-3</strain>
    </source>
</reference>
<dbReference type="AlphaFoldDB" id="A0A556N6D7"/>
<protein>
    <recommendedName>
        <fullName evidence="2">J domain-containing protein</fullName>
    </recommendedName>
</protein>
<dbReference type="InterPro" id="IPR036869">
    <property type="entry name" value="J_dom_sf"/>
</dbReference>
<keyword evidence="4" id="KW-1185">Reference proteome</keyword>
<dbReference type="Proteomes" id="UP000316008">
    <property type="component" value="Unassembled WGS sequence"/>
</dbReference>
<feature type="transmembrane region" description="Helical" evidence="1">
    <location>
        <begin position="6"/>
        <end position="23"/>
    </location>
</feature>
<dbReference type="PROSITE" id="PS50076">
    <property type="entry name" value="DNAJ_2"/>
    <property type="match status" value="1"/>
</dbReference>
<dbReference type="Pfam" id="PF00226">
    <property type="entry name" value="DnaJ"/>
    <property type="match status" value="1"/>
</dbReference>
<evidence type="ECO:0000259" key="2">
    <source>
        <dbReference type="PROSITE" id="PS50076"/>
    </source>
</evidence>
<dbReference type="InterPro" id="IPR050817">
    <property type="entry name" value="DjlA_DnaK_co-chaperone"/>
</dbReference>
<dbReference type="OrthoDB" id="665715at2"/>
<sequence>MHDMMVLGIISGVVFAFLILVLIRRQVKDSKERKTSSELILKRSFQPPSGKRTEKMIFQIYVLLAAWMMRKNAIKSFEKQSFVVVYINKKFNIDSLVIANELELVGETSIHVRSVANWVVQKMHEAQERADLIDFLIDLVFVDSELIDREFTALVRLGELIGVQSVYIEKRVIEYRKRIFGSSAGGERLHAIANGQTRRNMALAILDLGMSATEEEIKKSYRRLVKKFHPDLNRELNEEERREFAQRFLEIQDAYEELISN</sequence>
<gene>
    <name evidence="3" type="ORF">FO442_00700</name>
</gene>
<feature type="domain" description="J" evidence="2">
    <location>
        <begin position="201"/>
        <end position="261"/>
    </location>
</feature>
<keyword evidence="1" id="KW-0812">Transmembrane</keyword>
<dbReference type="PRINTS" id="PR00625">
    <property type="entry name" value="JDOMAIN"/>
</dbReference>
<evidence type="ECO:0000256" key="1">
    <source>
        <dbReference type="SAM" id="Phobius"/>
    </source>
</evidence>
<dbReference type="SMART" id="SM00271">
    <property type="entry name" value="DnaJ"/>
    <property type="match status" value="1"/>
</dbReference>
<dbReference type="CDD" id="cd06257">
    <property type="entry name" value="DnaJ"/>
    <property type="match status" value="1"/>
</dbReference>
<accession>A0A556N6D7</accession>
<evidence type="ECO:0000313" key="3">
    <source>
        <dbReference type="EMBL" id="TSJ47678.1"/>
    </source>
</evidence>
<dbReference type="SUPFAM" id="SSF46565">
    <property type="entry name" value="Chaperone J-domain"/>
    <property type="match status" value="1"/>
</dbReference>
<keyword evidence="1" id="KW-1133">Transmembrane helix</keyword>
<dbReference type="Gene3D" id="1.10.287.110">
    <property type="entry name" value="DnaJ domain"/>
    <property type="match status" value="1"/>
</dbReference>
<organism evidence="3 4">
    <name type="scientific">Fluviicola chungangensis</name>
    <dbReference type="NCBI Taxonomy" id="2597671"/>
    <lineage>
        <taxon>Bacteria</taxon>
        <taxon>Pseudomonadati</taxon>
        <taxon>Bacteroidota</taxon>
        <taxon>Flavobacteriia</taxon>
        <taxon>Flavobacteriales</taxon>
        <taxon>Crocinitomicaceae</taxon>
        <taxon>Fluviicola</taxon>
    </lineage>
</organism>
<keyword evidence="1" id="KW-0472">Membrane</keyword>
<evidence type="ECO:0000313" key="4">
    <source>
        <dbReference type="Proteomes" id="UP000316008"/>
    </source>
</evidence>
<name>A0A556N6D7_9FLAO</name>
<comment type="caution">
    <text evidence="3">The sequence shown here is derived from an EMBL/GenBank/DDBJ whole genome shotgun (WGS) entry which is preliminary data.</text>
</comment>